<dbReference type="EMBL" id="JABFDB010000002">
    <property type="protein sequence ID" value="NYZ19251.1"/>
    <property type="molecule type" value="Genomic_DNA"/>
</dbReference>
<dbReference type="InterPro" id="IPR010081">
    <property type="entry name" value="DiNH2opropionate_NH3_lyase"/>
</dbReference>
<dbReference type="NCBIfam" id="TIGR01747">
    <property type="entry name" value="diampropi_NH3ly"/>
    <property type="match status" value="1"/>
</dbReference>
<dbReference type="InterPro" id="IPR001926">
    <property type="entry name" value="TrpB-like_PALP"/>
</dbReference>
<feature type="domain" description="Tryptophan synthase beta chain-like PALP" evidence="3">
    <location>
        <begin position="48"/>
        <end position="369"/>
    </location>
</feature>
<dbReference type="Proteomes" id="UP000584642">
    <property type="component" value="Unassembled WGS sequence"/>
</dbReference>
<proteinExistence type="predicted"/>
<protein>
    <submittedName>
        <fullName evidence="4">Diaminopropionate ammonia-lyase</fullName>
        <ecNumber evidence="4">4.3.1.15</ecNumber>
    </submittedName>
</protein>
<dbReference type="Gene3D" id="3.40.50.1100">
    <property type="match status" value="3"/>
</dbReference>
<comment type="caution">
    <text evidence="4">The sequence shown here is derived from an EMBL/GenBank/DDBJ whole genome shotgun (WGS) entry which is preliminary data.</text>
</comment>
<organism evidence="4 5">
    <name type="scientific">Azospirillum oleiclasticum</name>
    <dbReference type="NCBI Taxonomy" id="2735135"/>
    <lineage>
        <taxon>Bacteria</taxon>
        <taxon>Pseudomonadati</taxon>
        <taxon>Pseudomonadota</taxon>
        <taxon>Alphaproteobacteria</taxon>
        <taxon>Rhodospirillales</taxon>
        <taxon>Azospirillaceae</taxon>
        <taxon>Azospirillum</taxon>
    </lineage>
</organism>
<evidence type="ECO:0000256" key="1">
    <source>
        <dbReference type="ARBA" id="ARBA00001933"/>
    </source>
</evidence>
<reference evidence="4 5" key="1">
    <citation type="submission" date="2020-05" db="EMBL/GenBank/DDBJ databases">
        <title>Azospirillum oleiclasticum sp. nov, a nitrogen-fixing and heavy crude oil-emulsifying bacterium isolated from the crude oil of Yumen Oilfield.</title>
        <authorList>
            <person name="Wu D."/>
            <person name="Cai M."/>
            <person name="Zhang X."/>
        </authorList>
    </citation>
    <scope>NUCLEOTIDE SEQUENCE [LARGE SCALE GENOMIC DNA]</scope>
    <source>
        <strain evidence="4 5">ROY-1-1-2</strain>
    </source>
</reference>
<dbReference type="CDD" id="cd00640">
    <property type="entry name" value="Trp-synth-beta_II"/>
    <property type="match status" value="1"/>
</dbReference>
<dbReference type="GO" id="GO:0016491">
    <property type="term" value="F:oxidoreductase activity"/>
    <property type="evidence" value="ECO:0007669"/>
    <property type="project" value="UniProtKB-KW"/>
</dbReference>
<name>A0ABX2T7M1_9PROT</name>
<dbReference type="NCBIfam" id="NF006058">
    <property type="entry name" value="PRK08206.1"/>
    <property type="match status" value="1"/>
</dbReference>
<dbReference type="SUPFAM" id="SSF53686">
    <property type="entry name" value="Tryptophan synthase beta subunit-like PLP-dependent enzymes"/>
    <property type="match status" value="1"/>
</dbReference>
<keyword evidence="5" id="KW-1185">Reference proteome</keyword>
<dbReference type="Pfam" id="PF00291">
    <property type="entry name" value="PALP"/>
    <property type="match status" value="1"/>
</dbReference>
<evidence type="ECO:0000259" key="3">
    <source>
        <dbReference type="Pfam" id="PF00291"/>
    </source>
</evidence>
<keyword evidence="4" id="KW-0456">Lyase</keyword>
<evidence type="ECO:0000313" key="4">
    <source>
        <dbReference type="EMBL" id="NYZ19251.1"/>
    </source>
</evidence>
<evidence type="ECO:0000313" key="5">
    <source>
        <dbReference type="Proteomes" id="UP000584642"/>
    </source>
</evidence>
<dbReference type="PANTHER" id="PTHR42937">
    <property type="match status" value="1"/>
</dbReference>
<dbReference type="PANTHER" id="PTHR42937:SF1">
    <property type="entry name" value="DIAMINOPROPIONATE AMMONIA-LYASE"/>
    <property type="match status" value="1"/>
</dbReference>
<keyword evidence="2" id="KW-0663">Pyridoxal phosphate</keyword>
<keyword evidence="4" id="KW-0560">Oxidoreductase</keyword>
<dbReference type="EC" id="4.3.1.15" evidence="4"/>
<dbReference type="InterPro" id="IPR036052">
    <property type="entry name" value="TrpB-like_PALP_sf"/>
</dbReference>
<dbReference type="GO" id="GO:0008838">
    <property type="term" value="F:diaminopropionate ammonia-lyase activity"/>
    <property type="evidence" value="ECO:0007669"/>
    <property type="project" value="UniProtKB-EC"/>
</dbReference>
<accession>A0ABX2T7M1</accession>
<gene>
    <name evidence="4" type="ORF">HND93_05970</name>
</gene>
<sequence length="409" mass="42818">MTDQPPAAPLRIAHNAMADGSRAYGPSERAIISRAAFGDAMAEIGSWPGYAPTPLRSLKELASSIGIDRLWYKDESQRFGLGSFKALGGAYAVLRLLAREVSARAPGVPVTALDLVVGKYGKITRALTVTTATDGNHGRSVAWGAQVFGCNAVIYVPAACSDGRRKAIEAYGARVVVVDGVYDEAVRRAAADARANGWFVVSDTSYSGYMDVPRDVMQGYTVMVEEAVQQLPASERPTHVFVQGGVGALPAAVCGHLWESWGRQRPTFVVVQSQAADAIYRSALAGRPVAAEGALDTVMVGLACGEVSLLAWALLERGMDAVVTISDSAALDTMRLLAQGRHGGRPIVAGESGVAGLAAVLAVAADPEARTALGLMPDARVLVFGTEGATDPDIYAHIVGRTAEQVLAL</sequence>
<evidence type="ECO:0000256" key="2">
    <source>
        <dbReference type="ARBA" id="ARBA00022898"/>
    </source>
</evidence>
<comment type="cofactor">
    <cofactor evidence="1">
        <name>pyridoxal 5'-phosphate</name>
        <dbReference type="ChEBI" id="CHEBI:597326"/>
    </cofactor>
</comment>